<accession>A0A4Y1VK69</accession>
<evidence type="ECO:0000313" key="2">
    <source>
        <dbReference type="Proteomes" id="UP000320533"/>
    </source>
</evidence>
<evidence type="ECO:0000313" key="1">
    <source>
        <dbReference type="EMBL" id="BBK88019.1"/>
    </source>
</evidence>
<organism evidence="1 2">
    <name type="scientific">Bacteroides uniformis</name>
    <dbReference type="NCBI Taxonomy" id="820"/>
    <lineage>
        <taxon>Bacteria</taxon>
        <taxon>Pseudomonadati</taxon>
        <taxon>Bacteroidota</taxon>
        <taxon>Bacteroidia</taxon>
        <taxon>Bacteroidales</taxon>
        <taxon>Bacteroidaceae</taxon>
        <taxon>Bacteroides</taxon>
    </lineage>
</organism>
<name>A0A4Y1VK69_BACUN</name>
<dbReference type="KEGG" id="bun:Bun01g_23890"/>
<dbReference type="EMBL" id="AP019724">
    <property type="protein sequence ID" value="BBK88019.1"/>
    <property type="molecule type" value="Genomic_DNA"/>
</dbReference>
<reference evidence="1 2" key="1">
    <citation type="submission" date="2019-06" db="EMBL/GenBank/DDBJ databases">
        <title>Complete genome sequence of Bacteroides uniformis NBRC 113350.</title>
        <authorList>
            <person name="Miura T."/>
            <person name="Furukawa M."/>
            <person name="Shimamura M."/>
            <person name="Ohyama Y."/>
            <person name="Yamazoe A."/>
            <person name="Kawasaki H."/>
        </authorList>
    </citation>
    <scope>NUCLEOTIDE SEQUENCE [LARGE SCALE GENOMIC DNA]</scope>
    <source>
        <strain evidence="1 2">NBRC 113350</strain>
    </source>
</reference>
<protein>
    <submittedName>
        <fullName evidence="1">Uncharacterized protein</fullName>
    </submittedName>
</protein>
<proteinExistence type="predicted"/>
<gene>
    <name evidence="1" type="ORF">Bun01g_23890</name>
</gene>
<dbReference type="AlphaFoldDB" id="A0A4Y1VK69"/>
<sequence>MCMMAFGTAGGAATLCRLAYGTAILNYRNPHSAYNDKGGKEYSQYVTEFLHKRCKDRKF</sequence>
<dbReference type="Proteomes" id="UP000320533">
    <property type="component" value="Chromosome"/>
</dbReference>